<evidence type="ECO:0000256" key="4">
    <source>
        <dbReference type="ARBA" id="ARBA00022496"/>
    </source>
</evidence>
<comment type="similarity">
    <text evidence="11 12">Belongs to the TonB-dependent receptor family.</text>
</comment>
<evidence type="ECO:0000256" key="8">
    <source>
        <dbReference type="ARBA" id="ARBA00023077"/>
    </source>
</evidence>
<keyword evidence="5 11" id="KW-0812">Transmembrane</keyword>
<dbReference type="InterPro" id="IPR039426">
    <property type="entry name" value="TonB-dep_rcpt-like"/>
</dbReference>
<feature type="domain" description="TonB-dependent receptor plug" evidence="15">
    <location>
        <begin position="45"/>
        <end position="154"/>
    </location>
</feature>
<sequence length="789" mass="84415">MRNLLVSTSVLAILASVQPVFAQEQTETLGAAEIIVTAQKRTERLQEIPVAAAVLGGNTIEQAHVTDLSDINRVVPSVEIKGTFNGRVPYGIRGISTNANEGAIGLTSGVSIQVDGVPVPADSFAANTITDVAQLEVLKGPQATLGGRTASAGVINFVTNGPSSTFKGGFSASATDDGEVRGEGYVAGPLSEGVSFSLSAYDTHTPFPVYNITRGEKSAANSWGIRGKLKFELTDRFSVGLMGHYALSRSHGENFVPVYFTPGASVFPFIPYTFDTNGVPTAYGIPQSVAFPGYTIGYGNGTYASPVEMRSRYEDLDGSVTLNYEADGLTFNSVTSLFQEKQYQSQDVFETNVYFFDVLTGGHAPHFGNFQEASGKVRQFTQELKVSSDAARPINFIAGLFYSNMIVDQTGLRAWVANPTSKRNISSTQNYAAYARVTARLTDAARVVAGLRYNHDKIGWNVSQYLNPAAGQYQGCGAAASCQWILSDSSDVLVGDIALQYDLSRGVMGYASYTRGYKPKAFNTVHDFASAQSAPVAADVPFTKATAQEHIDSFEVGLKSSLLGGHMTFNLAAFYTKYNGYQAQLFDNSAVIGVLVLANAGARTAGVEADVNYVQGNTRFGLSAAYIDAKFTSFKGATCWPDQTTAQGCVGGAQDLSGKPLPASPKFKFNANVTQTVPLSAFNVVLGGNLAYRTDTLLQADQNPRTRQPAFALLDLSLGFQTKDEKATLTLFVNNVTNHFYYTNMEDFFSGATGTAAVPSGVVSPGNYVIGQPARDARRYFGGRVSYKF</sequence>
<dbReference type="Pfam" id="PF00593">
    <property type="entry name" value="TonB_dep_Rec_b-barrel"/>
    <property type="match status" value="1"/>
</dbReference>
<evidence type="ECO:0000256" key="9">
    <source>
        <dbReference type="ARBA" id="ARBA00023136"/>
    </source>
</evidence>
<dbReference type="SUPFAM" id="SSF56935">
    <property type="entry name" value="Porins"/>
    <property type="match status" value="1"/>
</dbReference>
<dbReference type="InterPro" id="IPR012910">
    <property type="entry name" value="Plug_dom"/>
</dbReference>
<name>A0A7X1KKW9_9SPHN</name>
<evidence type="ECO:0000256" key="11">
    <source>
        <dbReference type="PROSITE-ProRule" id="PRU01360"/>
    </source>
</evidence>
<keyword evidence="16" id="KW-0675">Receptor</keyword>
<comment type="caution">
    <text evidence="16">The sequence shown here is derived from an EMBL/GenBank/DDBJ whole genome shotgun (WGS) entry which is preliminary data.</text>
</comment>
<dbReference type="Pfam" id="PF07715">
    <property type="entry name" value="Plug"/>
    <property type="match status" value="1"/>
</dbReference>
<keyword evidence="17" id="KW-1185">Reference proteome</keyword>
<dbReference type="InterPro" id="IPR036942">
    <property type="entry name" value="Beta-barrel_TonB_sf"/>
</dbReference>
<feature type="domain" description="TonB-dependent receptor-like beta-barrel" evidence="14">
    <location>
        <begin position="277"/>
        <end position="736"/>
    </location>
</feature>
<dbReference type="GO" id="GO:0006826">
    <property type="term" value="P:iron ion transport"/>
    <property type="evidence" value="ECO:0007669"/>
    <property type="project" value="UniProtKB-KW"/>
</dbReference>
<keyword evidence="3 11" id="KW-1134">Transmembrane beta strand</keyword>
<dbReference type="PANTHER" id="PTHR32552">
    <property type="entry name" value="FERRICHROME IRON RECEPTOR-RELATED"/>
    <property type="match status" value="1"/>
</dbReference>
<dbReference type="AlphaFoldDB" id="A0A7X1KKW9"/>
<keyword evidence="2 11" id="KW-0813">Transport</keyword>
<evidence type="ECO:0000256" key="7">
    <source>
        <dbReference type="ARBA" id="ARBA00023065"/>
    </source>
</evidence>
<evidence type="ECO:0000256" key="6">
    <source>
        <dbReference type="ARBA" id="ARBA00023004"/>
    </source>
</evidence>
<evidence type="ECO:0000256" key="2">
    <source>
        <dbReference type="ARBA" id="ARBA00022448"/>
    </source>
</evidence>
<dbReference type="Proteomes" id="UP000566813">
    <property type="component" value="Unassembled WGS sequence"/>
</dbReference>
<dbReference type="RefSeq" id="WP_185663169.1">
    <property type="nucleotide sequence ID" value="NZ_JACLAW010000003.1"/>
</dbReference>
<keyword evidence="6" id="KW-0408">Iron</keyword>
<evidence type="ECO:0000259" key="14">
    <source>
        <dbReference type="Pfam" id="PF00593"/>
    </source>
</evidence>
<organism evidence="16 17">
    <name type="scientific">Novosphingobium flavum</name>
    <dbReference type="NCBI Taxonomy" id="1778672"/>
    <lineage>
        <taxon>Bacteria</taxon>
        <taxon>Pseudomonadati</taxon>
        <taxon>Pseudomonadota</taxon>
        <taxon>Alphaproteobacteria</taxon>
        <taxon>Sphingomonadales</taxon>
        <taxon>Sphingomonadaceae</taxon>
        <taxon>Novosphingobium</taxon>
    </lineage>
</organism>
<dbReference type="GO" id="GO:0009279">
    <property type="term" value="C:cell outer membrane"/>
    <property type="evidence" value="ECO:0007669"/>
    <property type="project" value="UniProtKB-SubCell"/>
</dbReference>
<feature type="chain" id="PRO_5031429668" evidence="13">
    <location>
        <begin position="23"/>
        <end position="789"/>
    </location>
</feature>
<keyword evidence="13" id="KW-0732">Signal</keyword>
<evidence type="ECO:0000259" key="15">
    <source>
        <dbReference type="Pfam" id="PF07715"/>
    </source>
</evidence>
<dbReference type="EMBL" id="JACLAW010000003">
    <property type="protein sequence ID" value="MBC2664917.1"/>
    <property type="molecule type" value="Genomic_DNA"/>
</dbReference>
<dbReference type="PROSITE" id="PS52016">
    <property type="entry name" value="TONB_DEPENDENT_REC_3"/>
    <property type="match status" value="1"/>
</dbReference>
<evidence type="ECO:0000256" key="1">
    <source>
        <dbReference type="ARBA" id="ARBA00004571"/>
    </source>
</evidence>
<keyword evidence="7" id="KW-0406">Ion transport</keyword>
<dbReference type="InterPro" id="IPR000531">
    <property type="entry name" value="Beta-barrel_TonB"/>
</dbReference>
<dbReference type="Gene3D" id="2.40.170.20">
    <property type="entry name" value="TonB-dependent receptor, beta-barrel domain"/>
    <property type="match status" value="1"/>
</dbReference>
<evidence type="ECO:0000313" key="17">
    <source>
        <dbReference type="Proteomes" id="UP000566813"/>
    </source>
</evidence>
<evidence type="ECO:0000256" key="3">
    <source>
        <dbReference type="ARBA" id="ARBA00022452"/>
    </source>
</evidence>
<keyword evidence="4" id="KW-0410">Iron transport</keyword>
<comment type="subcellular location">
    <subcellularLocation>
        <location evidence="1 11">Cell outer membrane</location>
        <topology evidence="1 11">Multi-pass membrane protein</topology>
    </subcellularLocation>
</comment>
<evidence type="ECO:0000256" key="12">
    <source>
        <dbReference type="RuleBase" id="RU003357"/>
    </source>
</evidence>
<dbReference type="PANTHER" id="PTHR32552:SF81">
    <property type="entry name" value="TONB-DEPENDENT OUTER MEMBRANE RECEPTOR"/>
    <property type="match status" value="1"/>
</dbReference>
<keyword evidence="9 11" id="KW-0472">Membrane</keyword>
<feature type="signal peptide" evidence="13">
    <location>
        <begin position="1"/>
        <end position="22"/>
    </location>
</feature>
<keyword evidence="10 11" id="KW-0998">Cell outer membrane</keyword>
<evidence type="ECO:0000256" key="10">
    <source>
        <dbReference type="ARBA" id="ARBA00023237"/>
    </source>
</evidence>
<evidence type="ECO:0000256" key="13">
    <source>
        <dbReference type="SAM" id="SignalP"/>
    </source>
</evidence>
<keyword evidence="8 12" id="KW-0798">TonB box</keyword>
<gene>
    <name evidence="16" type="ORF">H7F51_05255</name>
</gene>
<protein>
    <submittedName>
        <fullName evidence="16">TonB-dependent receptor</fullName>
    </submittedName>
</protein>
<accession>A0A7X1KKW9</accession>
<evidence type="ECO:0000313" key="16">
    <source>
        <dbReference type="EMBL" id="MBC2664917.1"/>
    </source>
</evidence>
<proteinExistence type="inferred from homology"/>
<reference evidence="16 17" key="1">
    <citation type="submission" date="2020-08" db="EMBL/GenBank/DDBJ databases">
        <title>The genome sequence of type strain Novosphingobium flavum NBRC 111647.</title>
        <authorList>
            <person name="Liu Y."/>
        </authorList>
    </citation>
    <scope>NUCLEOTIDE SEQUENCE [LARGE SCALE GENOMIC DNA]</scope>
    <source>
        <strain evidence="16 17">NBRC 111647</strain>
    </source>
</reference>
<evidence type="ECO:0000256" key="5">
    <source>
        <dbReference type="ARBA" id="ARBA00022692"/>
    </source>
</evidence>